<dbReference type="AlphaFoldDB" id="A0A518N3J7"/>
<keyword evidence="2" id="KW-0812">Transmembrane</keyword>
<sequence length="162" mass="17399">MRHDTLLRATLAIGAVFIVAAIVFAIRGGPSSPDAVSVAGGGPPSAAGAGGAAHFHDRCARCHDTGDFAGWAEKHPNPGERSQWLERVLASHFSPPAEERAAILEYIQQGDRGRRRLTRPCRARHPRISHARRMSFFLHHADHDEGHTGDTHPSGPGTARAS</sequence>
<dbReference type="SUPFAM" id="SSF46626">
    <property type="entry name" value="Cytochrome c"/>
    <property type="match status" value="1"/>
</dbReference>
<gene>
    <name evidence="3" type="ORF">FPZ22_05685</name>
</gene>
<keyword evidence="2" id="KW-1133">Transmembrane helix</keyword>
<dbReference type="InterPro" id="IPR036909">
    <property type="entry name" value="Cyt_c-like_dom_sf"/>
</dbReference>
<dbReference type="RefSeq" id="WP_144891203.1">
    <property type="nucleotide sequence ID" value="NZ_CP042218.1"/>
</dbReference>
<evidence type="ECO:0000313" key="4">
    <source>
        <dbReference type="Proteomes" id="UP000316584"/>
    </source>
</evidence>
<dbReference type="KEGG" id="lug:FPZ22_05685"/>
<protein>
    <recommendedName>
        <fullName evidence="5">Cytochrome c</fullName>
    </recommendedName>
</protein>
<accession>A0A518N3J7</accession>
<proteinExistence type="predicted"/>
<evidence type="ECO:0000256" key="2">
    <source>
        <dbReference type="SAM" id="Phobius"/>
    </source>
</evidence>
<name>A0A518N3J7_9GAMM</name>
<evidence type="ECO:0000256" key="1">
    <source>
        <dbReference type="SAM" id="MobiDB-lite"/>
    </source>
</evidence>
<reference evidence="3 4" key="1">
    <citation type="submission" date="2019-07" db="EMBL/GenBank/DDBJ databases">
        <title>Full genome sequence of Luteimonas sp. Gr-4.</title>
        <authorList>
            <person name="Im W.-T."/>
        </authorList>
    </citation>
    <scope>NUCLEOTIDE SEQUENCE [LARGE SCALE GENOMIC DNA]</scope>
    <source>
        <strain evidence="3 4">Gr-4</strain>
    </source>
</reference>
<dbReference type="Proteomes" id="UP000316584">
    <property type="component" value="Chromosome"/>
</dbReference>
<feature type="transmembrane region" description="Helical" evidence="2">
    <location>
        <begin position="6"/>
        <end position="26"/>
    </location>
</feature>
<dbReference type="GO" id="GO:0020037">
    <property type="term" value="F:heme binding"/>
    <property type="evidence" value="ECO:0007669"/>
    <property type="project" value="InterPro"/>
</dbReference>
<dbReference type="EMBL" id="CP042218">
    <property type="protein sequence ID" value="QDW66447.1"/>
    <property type="molecule type" value="Genomic_DNA"/>
</dbReference>
<dbReference type="GO" id="GO:0009055">
    <property type="term" value="F:electron transfer activity"/>
    <property type="evidence" value="ECO:0007669"/>
    <property type="project" value="InterPro"/>
</dbReference>
<keyword evidence="4" id="KW-1185">Reference proteome</keyword>
<keyword evidence="2" id="KW-0472">Membrane</keyword>
<organism evidence="3 4">
    <name type="scientific">Luteimonas granuli</name>
    <dbReference type="NCBI Taxonomy" id="1176533"/>
    <lineage>
        <taxon>Bacteria</taxon>
        <taxon>Pseudomonadati</taxon>
        <taxon>Pseudomonadota</taxon>
        <taxon>Gammaproteobacteria</taxon>
        <taxon>Lysobacterales</taxon>
        <taxon>Lysobacteraceae</taxon>
        <taxon>Luteimonas</taxon>
    </lineage>
</organism>
<evidence type="ECO:0000313" key="3">
    <source>
        <dbReference type="EMBL" id="QDW66447.1"/>
    </source>
</evidence>
<feature type="region of interest" description="Disordered" evidence="1">
    <location>
        <begin position="142"/>
        <end position="162"/>
    </location>
</feature>
<evidence type="ECO:0008006" key="5">
    <source>
        <dbReference type="Google" id="ProtNLM"/>
    </source>
</evidence>